<dbReference type="Gene3D" id="3.60.15.10">
    <property type="entry name" value="Ribonuclease Z/Hydroxyacylglutathione hydrolase-like"/>
    <property type="match status" value="2"/>
</dbReference>
<keyword evidence="15" id="KW-1185">Reference proteome</keyword>
<dbReference type="GO" id="GO:0005739">
    <property type="term" value="C:mitochondrion"/>
    <property type="evidence" value="ECO:0007669"/>
    <property type="project" value="TreeGrafter"/>
</dbReference>
<dbReference type="InterPro" id="IPR027794">
    <property type="entry name" value="tRNase_Z_dom"/>
</dbReference>
<dbReference type="FunFam" id="1.20.5.170:FF:000031">
    <property type="entry name" value="BZIP transcription factor (MeaB)"/>
    <property type="match status" value="1"/>
</dbReference>
<feature type="region of interest" description="Disordered" evidence="12">
    <location>
        <begin position="200"/>
        <end position="321"/>
    </location>
</feature>
<dbReference type="GeneID" id="63759721"/>
<evidence type="ECO:0000256" key="2">
    <source>
        <dbReference type="ARBA" id="ARBA00001947"/>
    </source>
</evidence>
<feature type="compositionally biased region" description="Low complexity" evidence="12">
    <location>
        <begin position="218"/>
        <end position="247"/>
    </location>
</feature>
<feature type="region of interest" description="Disordered" evidence="12">
    <location>
        <begin position="32"/>
        <end position="92"/>
    </location>
</feature>
<comment type="cofactor">
    <cofactor evidence="2">
        <name>Zn(2+)</name>
        <dbReference type="ChEBI" id="CHEBI:29105"/>
    </cofactor>
</comment>
<dbReference type="Pfam" id="PF00170">
    <property type="entry name" value="bZIP_1"/>
    <property type="match status" value="1"/>
</dbReference>
<evidence type="ECO:0000259" key="13">
    <source>
        <dbReference type="PROSITE" id="PS50217"/>
    </source>
</evidence>
<feature type="compositionally biased region" description="Low complexity" evidence="12">
    <location>
        <begin position="200"/>
        <end position="211"/>
    </location>
</feature>
<feature type="compositionally biased region" description="Low complexity" evidence="12">
    <location>
        <begin position="261"/>
        <end position="280"/>
    </location>
</feature>
<evidence type="ECO:0000256" key="12">
    <source>
        <dbReference type="SAM" id="MobiDB-lite"/>
    </source>
</evidence>
<dbReference type="InterPro" id="IPR046347">
    <property type="entry name" value="bZIP_sf"/>
</dbReference>
<dbReference type="Gene3D" id="1.20.5.170">
    <property type="match status" value="1"/>
</dbReference>
<evidence type="ECO:0000256" key="9">
    <source>
        <dbReference type="ARBA" id="ARBA00022801"/>
    </source>
</evidence>
<feature type="coiled-coil region" evidence="11">
    <location>
        <begin position="330"/>
        <end position="364"/>
    </location>
</feature>
<feature type="domain" description="BZIP" evidence="13">
    <location>
        <begin position="305"/>
        <end position="368"/>
    </location>
</feature>
<feature type="compositionally biased region" description="Basic residues" evidence="12">
    <location>
        <begin position="1620"/>
        <end position="1631"/>
    </location>
</feature>
<organism evidence="14 15">
    <name type="scientific">Aspergillus sydowii CBS 593.65</name>
    <dbReference type="NCBI Taxonomy" id="1036612"/>
    <lineage>
        <taxon>Eukaryota</taxon>
        <taxon>Fungi</taxon>
        <taxon>Dikarya</taxon>
        <taxon>Ascomycota</taxon>
        <taxon>Pezizomycotina</taxon>
        <taxon>Eurotiomycetes</taxon>
        <taxon>Eurotiomycetidae</taxon>
        <taxon>Eurotiales</taxon>
        <taxon>Aspergillaceae</taxon>
        <taxon>Aspergillus</taxon>
        <taxon>Aspergillus subgen. Nidulantes</taxon>
    </lineage>
</organism>
<feature type="compositionally biased region" description="Low complexity" evidence="12">
    <location>
        <begin position="1667"/>
        <end position="1682"/>
    </location>
</feature>
<evidence type="ECO:0000256" key="4">
    <source>
        <dbReference type="ARBA" id="ARBA00012477"/>
    </source>
</evidence>
<dbReference type="GO" id="GO:0003700">
    <property type="term" value="F:DNA-binding transcription factor activity"/>
    <property type="evidence" value="ECO:0007669"/>
    <property type="project" value="InterPro"/>
</dbReference>
<evidence type="ECO:0000313" key="14">
    <source>
        <dbReference type="EMBL" id="OJJ63772.1"/>
    </source>
</evidence>
<dbReference type="GO" id="GO:0046872">
    <property type="term" value="F:metal ion binding"/>
    <property type="evidence" value="ECO:0007669"/>
    <property type="project" value="UniProtKB-KW"/>
</dbReference>
<reference evidence="15" key="1">
    <citation type="journal article" date="2017" name="Genome Biol.">
        <title>Comparative genomics reveals high biological diversity and specific adaptations in the industrially and medically important fungal genus Aspergillus.</title>
        <authorList>
            <person name="de Vries R.P."/>
            <person name="Riley R."/>
            <person name="Wiebenga A."/>
            <person name="Aguilar-Osorio G."/>
            <person name="Amillis S."/>
            <person name="Uchima C.A."/>
            <person name="Anderluh G."/>
            <person name="Asadollahi M."/>
            <person name="Askin M."/>
            <person name="Barry K."/>
            <person name="Battaglia E."/>
            <person name="Bayram O."/>
            <person name="Benocci T."/>
            <person name="Braus-Stromeyer S.A."/>
            <person name="Caldana C."/>
            <person name="Canovas D."/>
            <person name="Cerqueira G.C."/>
            <person name="Chen F."/>
            <person name="Chen W."/>
            <person name="Choi C."/>
            <person name="Clum A."/>
            <person name="Dos Santos R.A."/>
            <person name="Damasio A.R."/>
            <person name="Diallinas G."/>
            <person name="Emri T."/>
            <person name="Fekete E."/>
            <person name="Flipphi M."/>
            <person name="Freyberg S."/>
            <person name="Gallo A."/>
            <person name="Gournas C."/>
            <person name="Habgood R."/>
            <person name="Hainaut M."/>
            <person name="Harispe M.L."/>
            <person name="Henrissat B."/>
            <person name="Hilden K.S."/>
            <person name="Hope R."/>
            <person name="Hossain A."/>
            <person name="Karabika E."/>
            <person name="Karaffa L."/>
            <person name="Karanyi Z."/>
            <person name="Krasevec N."/>
            <person name="Kuo A."/>
            <person name="Kusch H."/>
            <person name="LaButti K."/>
            <person name="Lagendijk E.L."/>
            <person name="Lapidus A."/>
            <person name="Levasseur A."/>
            <person name="Lindquist E."/>
            <person name="Lipzen A."/>
            <person name="Logrieco A.F."/>
            <person name="MacCabe A."/>
            <person name="Maekelae M.R."/>
            <person name="Malavazi I."/>
            <person name="Melin P."/>
            <person name="Meyer V."/>
            <person name="Mielnichuk N."/>
            <person name="Miskei M."/>
            <person name="Molnar A.P."/>
            <person name="Mule G."/>
            <person name="Ngan C.Y."/>
            <person name="Orejas M."/>
            <person name="Orosz E."/>
            <person name="Ouedraogo J.P."/>
            <person name="Overkamp K.M."/>
            <person name="Park H.-S."/>
            <person name="Perrone G."/>
            <person name="Piumi F."/>
            <person name="Punt P.J."/>
            <person name="Ram A.F."/>
            <person name="Ramon A."/>
            <person name="Rauscher S."/>
            <person name="Record E."/>
            <person name="Riano-Pachon D.M."/>
            <person name="Robert V."/>
            <person name="Roehrig J."/>
            <person name="Ruller R."/>
            <person name="Salamov A."/>
            <person name="Salih N.S."/>
            <person name="Samson R.A."/>
            <person name="Sandor E."/>
            <person name="Sanguinetti M."/>
            <person name="Schuetze T."/>
            <person name="Sepcic K."/>
            <person name="Shelest E."/>
            <person name="Sherlock G."/>
            <person name="Sophianopoulou V."/>
            <person name="Squina F.M."/>
            <person name="Sun H."/>
            <person name="Susca A."/>
            <person name="Todd R.B."/>
            <person name="Tsang A."/>
            <person name="Unkles S.E."/>
            <person name="van de Wiele N."/>
            <person name="van Rossen-Uffink D."/>
            <person name="Oliveira J.V."/>
            <person name="Vesth T.C."/>
            <person name="Visser J."/>
            <person name="Yu J.-H."/>
            <person name="Zhou M."/>
            <person name="Andersen M.R."/>
            <person name="Archer D.B."/>
            <person name="Baker S.E."/>
            <person name="Benoit I."/>
            <person name="Brakhage A.A."/>
            <person name="Braus G.H."/>
            <person name="Fischer R."/>
            <person name="Frisvad J.C."/>
            <person name="Goldman G.H."/>
            <person name="Houbraken J."/>
            <person name="Oakley B."/>
            <person name="Pocsi I."/>
            <person name="Scazzocchio C."/>
            <person name="Seiboth B."/>
            <person name="vanKuyk P.A."/>
            <person name="Wortman J."/>
            <person name="Dyer P.S."/>
            <person name="Grigoriev I.V."/>
        </authorList>
    </citation>
    <scope>NUCLEOTIDE SEQUENCE [LARGE SCALE GENOMIC DNA]</scope>
    <source>
        <strain evidence="15">CBS 593.65</strain>
    </source>
</reference>
<name>A0A1L9TWK9_9EURO</name>
<dbReference type="PROSITE" id="PS50217">
    <property type="entry name" value="BZIP"/>
    <property type="match status" value="1"/>
</dbReference>
<dbReference type="InterPro" id="IPR036866">
    <property type="entry name" value="RibonucZ/Hydroxyglut_hydro"/>
</dbReference>
<dbReference type="Proteomes" id="UP000184356">
    <property type="component" value="Unassembled WGS sequence"/>
</dbReference>
<feature type="region of interest" description="Disordered" evidence="12">
    <location>
        <begin position="1507"/>
        <end position="1559"/>
    </location>
</feature>
<sequence length="1682" mass="185216">MAALAEHPVVAQTSYDQDLDTFINLDQLSYTPSEPARSKIGLTSQPSLPNSEFASSDARSASFASSSQSPAAFPAPSHQYDEHKQQTGLPPGALAQAIPFNQMPQMGYGGASPGFAMNGDMFQPQIKRDEAPLDFNSTPTRNLAEMDLEADNNMNTVPGYFVSPNANKNQFVDPNALGGQEVVSMGSSTQVGRMYPGMHQQAAMAKAAQQQRQHDMLRQQQQQHQEQLQQQRNNATPQAQQPQASNAVVEERISRLLQQMKSASGSPSESSPSPSSGGHLSKSKKDEQDMDEDERLLASEEGKKLSSKERRQLRNKVSARAFRSRRKEYIGQLESEVAQRTDEANQLRVQNRALYEENARLTDLARTLLSSPNFSQFLDEMNVNGLSSGQAQLSQQPQQSQPQVQQPQPPTMSQAPMQQANIPKEPAANHGQQEYQMQQQNSQMGMMMVPSQGLDVSTMNMNNGGWNTGIDVNFGNASVFAVLEVPEPPVDTEILSGKSTGFDGLNYPEAPSTKDAPLADRFPEEQSATDAGDLNVEVDESDPVLALFADQPKQSVSQISEDSSFDGVESGKPSAYKIVVEGGSKADANRLASLCTVTTRALRIPRAAEAQDPKRRYVLSKKFPSKQRKVPAAAIIPMKFYYQIVTTPTADTPGTVTLLHFPNKRYLFGRVSEGTQRAMTENGAKLSGISQVFLTGPMSWNNSGGLIGVILTKADGVSTSMTAQEAVEREKEANRQKHGGQQPLGKSGAKLQEQPAQPGAGEEQHDLTVHGPRNLAHTLATARRFVFRKGLPVYTKEYDTEGVWGGQGNADDPFETPTWFDENIKVWVMPIKPSSASGFSSPRKRSLDEFREEASQVVEVDRKSQDQLARESVVADMFNSDWHLDSLEETRLADVKLPAQIFVRNPETKDLEKYTGPLPGNGTEVPEMNVLVRKPWPGASIEKIPTAQRCDESLCYIVKNHNLRGKFDPKRAMALGVEKGRNFGMLTAGESVKSADGKVITPEMVMEPARPGKGLAVMDLPSSEYVQSLLSRPEWKSPSVMSNLEAFIWILGPGVGDDPRLQKFVASMPNCKHIVSSQDYCPNYLALQSAAGSAIRLARLRPDNYAVPEHNNDARFLQTLSSINPIFAESQVSSPYLPAEPGLIVNMEPEFKINTSEVVPRLNIPTLLEKMPSTAVRRADIISKRLRAPDQLKRLEQFQKDLPGADAEIFTLGTGSSAPSKYRNVSSTLVHVPSSGYYLLDCGESTLGQLQRQFNPKKLREVLQNLRMVWISHLHADHHLGIVSVLKAWYQENYPDGVPLSNAIEPSINKILEEKRLFVVSDGMMVEWLEEYAGVEDFGFSKLIPLCASPYRHDGKLKTSLVYRHCRADGSYPKRELPESKPAQTELRYNKDDPTTFLLRKATGLTDLLTTYVSHCRGAMAVSLVFHSGFKVSFSGDCRPSNTFAEIGEDSTVLIHEATFDDSMAGSAIAKKHSTTGEAIQIGRQMRARAILLTHFSQRYQKIAEVEQHDANEKPKATETPQQGTPTTTAAPDIPLDNDAQEDLTSGHRWPRYTPESKKPAPAVVPIVTAFDLMRVRVRDMYTLGAYAPATERLFTVIERAGAHDARLASLKQQLESKKQGKNKKRNKNQKGKSPPNGKRGASKSRSPSPSRQLLEPTPSIWDAPESESGWSSSDSGKGASF</sequence>
<keyword evidence="11" id="KW-0175">Coiled coil</keyword>
<gene>
    <name evidence="14" type="ORF">ASPSYDRAFT_191534</name>
</gene>
<dbReference type="SUPFAM" id="SSF56281">
    <property type="entry name" value="Metallo-hydrolase/oxidoreductase"/>
    <property type="match status" value="2"/>
</dbReference>
<keyword evidence="9" id="KW-0378">Hydrolase</keyword>
<evidence type="ECO:0000256" key="6">
    <source>
        <dbReference type="ARBA" id="ARBA00022722"/>
    </source>
</evidence>
<keyword evidence="6" id="KW-0540">Nuclease</keyword>
<feature type="compositionally biased region" description="Basic and acidic residues" evidence="12">
    <location>
        <begin position="295"/>
        <end position="312"/>
    </location>
</feature>
<evidence type="ECO:0000256" key="8">
    <source>
        <dbReference type="ARBA" id="ARBA00022759"/>
    </source>
</evidence>
<dbReference type="SMART" id="SM00338">
    <property type="entry name" value="BRLZ"/>
    <property type="match status" value="1"/>
</dbReference>
<keyword evidence="5" id="KW-0819">tRNA processing</keyword>
<feature type="compositionally biased region" description="Polar residues" evidence="12">
    <location>
        <begin position="41"/>
        <end position="50"/>
    </location>
</feature>
<evidence type="ECO:0000256" key="10">
    <source>
        <dbReference type="ARBA" id="ARBA00022833"/>
    </source>
</evidence>
<evidence type="ECO:0000313" key="15">
    <source>
        <dbReference type="Proteomes" id="UP000184356"/>
    </source>
</evidence>
<dbReference type="CDD" id="cd14810">
    <property type="entry name" value="bZIP_u1"/>
    <property type="match status" value="1"/>
</dbReference>
<evidence type="ECO:0000256" key="3">
    <source>
        <dbReference type="ARBA" id="ARBA00007823"/>
    </source>
</evidence>
<keyword evidence="10" id="KW-0862">Zinc</keyword>
<feature type="region of interest" description="Disordered" evidence="12">
    <location>
        <begin position="721"/>
        <end position="767"/>
    </location>
</feature>
<feature type="compositionally biased region" description="Basic and acidic residues" evidence="12">
    <location>
        <begin position="1507"/>
        <end position="1517"/>
    </location>
</feature>
<evidence type="ECO:0000256" key="7">
    <source>
        <dbReference type="ARBA" id="ARBA00022723"/>
    </source>
</evidence>
<feature type="compositionally biased region" description="Low complexity" evidence="12">
    <location>
        <begin position="388"/>
        <end position="414"/>
    </location>
</feature>
<dbReference type="PANTHER" id="PTHR12553">
    <property type="entry name" value="ZINC PHOSPHODIESTERASE ELAC PROTEIN 2"/>
    <property type="match status" value="1"/>
</dbReference>
<comment type="catalytic activity">
    <reaction evidence="1">
        <text>Endonucleolytic cleavage of RNA, removing extra 3' nucleotides from tRNA precursor, generating 3' termini of tRNAs. A 3'-hydroxy group is left at the tRNA terminus and a 5'-phosphoryl group is left at the trailer molecule.</text>
        <dbReference type="EC" id="3.1.26.11"/>
    </reaction>
</comment>
<dbReference type="CDD" id="cd07718">
    <property type="entry name" value="RNaseZ_ELAC1_ELAC2-C-term-like_MBL-fold"/>
    <property type="match status" value="1"/>
</dbReference>
<protein>
    <recommendedName>
        <fullName evidence="4">ribonuclease Z</fullName>
        <ecNumber evidence="4">3.1.26.11</ecNumber>
    </recommendedName>
</protein>
<feature type="compositionally biased region" description="Low complexity" evidence="12">
    <location>
        <begin position="1518"/>
        <end position="1532"/>
    </location>
</feature>
<dbReference type="Pfam" id="PF13691">
    <property type="entry name" value="Lactamase_B_4"/>
    <property type="match status" value="1"/>
</dbReference>
<dbReference type="STRING" id="1036612.A0A1L9TWK9"/>
<dbReference type="GO" id="GO:0042781">
    <property type="term" value="F:3'-tRNA processing endoribonuclease activity"/>
    <property type="evidence" value="ECO:0007669"/>
    <property type="project" value="UniProtKB-EC"/>
</dbReference>
<keyword evidence="7" id="KW-0479">Metal-binding</keyword>
<dbReference type="EC" id="3.1.26.11" evidence="4"/>
<feature type="region of interest" description="Disordered" evidence="12">
    <location>
        <begin position="388"/>
        <end position="419"/>
    </location>
</feature>
<dbReference type="PANTHER" id="PTHR12553:SF49">
    <property type="entry name" value="ZINC PHOSPHODIESTERASE ELAC PROTEIN 2"/>
    <property type="match status" value="1"/>
</dbReference>
<dbReference type="RefSeq" id="XP_040707578.1">
    <property type="nucleotide sequence ID" value="XM_040843648.1"/>
</dbReference>
<comment type="similarity">
    <text evidence="3">Belongs to the RNase Z family.</text>
</comment>
<accession>A0A1L9TWK9</accession>
<dbReference type="VEuPathDB" id="FungiDB:ASPSYDRAFT_191534"/>
<dbReference type="InterPro" id="IPR047151">
    <property type="entry name" value="RNZ2-like"/>
</dbReference>
<keyword evidence="8" id="KW-0255">Endonuclease</keyword>
<dbReference type="GO" id="GO:1990180">
    <property type="term" value="P:mitochondrial tRNA 3'-end processing"/>
    <property type="evidence" value="ECO:0007669"/>
    <property type="project" value="TreeGrafter"/>
</dbReference>
<evidence type="ECO:0000256" key="11">
    <source>
        <dbReference type="SAM" id="Coils"/>
    </source>
</evidence>
<feature type="compositionally biased region" description="Low complexity" evidence="12">
    <location>
        <begin position="51"/>
        <end position="77"/>
    </location>
</feature>
<evidence type="ECO:0000256" key="5">
    <source>
        <dbReference type="ARBA" id="ARBA00022694"/>
    </source>
</evidence>
<evidence type="ECO:0000256" key="1">
    <source>
        <dbReference type="ARBA" id="ARBA00000402"/>
    </source>
</evidence>
<dbReference type="InterPro" id="IPR004827">
    <property type="entry name" value="bZIP"/>
</dbReference>
<feature type="region of interest" description="Disordered" evidence="12">
    <location>
        <begin position="1614"/>
        <end position="1682"/>
    </location>
</feature>
<dbReference type="SUPFAM" id="SSF57959">
    <property type="entry name" value="Leucine zipper domain"/>
    <property type="match status" value="1"/>
</dbReference>
<feature type="compositionally biased region" description="Basic and acidic residues" evidence="12">
    <location>
        <begin position="726"/>
        <end position="735"/>
    </location>
</feature>
<dbReference type="EMBL" id="KV878582">
    <property type="protein sequence ID" value="OJJ63772.1"/>
    <property type="molecule type" value="Genomic_DNA"/>
</dbReference>
<proteinExistence type="inferred from homology"/>
<dbReference type="OrthoDB" id="527344at2759"/>